<accession>J3MW37</accession>
<organism evidence="2">
    <name type="scientific">Oryza brachyantha</name>
    <name type="common">malo sina</name>
    <dbReference type="NCBI Taxonomy" id="4533"/>
    <lineage>
        <taxon>Eukaryota</taxon>
        <taxon>Viridiplantae</taxon>
        <taxon>Streptophyta</taxon>
        <taxon>Embryophyta</taxon>
        <taxon>Tracheophyta</taxon>
        <taxon>Spermatophyta</taxon>
        <taxon>Magnoliopsida</taxon>
        <taxon>Liliopsida</taxon>
        <taxon>Poales</taxon>
        <taxon>Poaceae</taxon>
        <taxon>BOP clade</taxon>
        <taxon>Oryzoideae</taxon>
        <taxon>Oryzeae</taxon>
        <taxon>Oryzinae</taxon>
        <taxon>Oryza</taxon>
    </lineage>
</organism>
<keyword evidence="3" id="KW-1185">Reference proteome</keyword>
<sequence length="116" mass="13850">MLVFYFSSHRNHHPLFSWGVEWTFLSFIFNTWKETSLPNYLVSSVKNVVELLLCCLLYNLYVLIWLMTPIGMQRSFSLRVVKNTIVFMYYFFCSACSMMMYTSINLGALEQWCFFV</sequence>
<reference evidence="2" key="1">
    <citation type="journal article" date="2013" name="Nat. Commun.">
        <title>Whole-genome sequencing of Oryza brachyantha reveals mechanisms underlying Oryza genome evolution.</title>
        <authorList>
            <person name="Chen J."/>
            <person name="Huang Q."/>
            <person name="Gao D."/>
            <person name="Wang J."/>
            <person name="Lang Y."/>
            <person name="Liu T."/>
            <person name="Li B."/>
            <person name="Bai Z."/>
            <person name="Luis Goicoechea J."/>
            <person name="Liang C."/>
            <person name="Chen C."/>
            <person name="Zhang W."/>
            <person name="Sun S."/>
            <person name="Liao Y."/>
            <person name="Zhang X."/>
            <person name="Yang L."/>
            <person name="Song C."/>
            <person name="Wang M."/>
            <person name="Shi J."/>
            <person name="Liu G."/>
            <person name="Liu J."/>
            <person name="Zhou H."/>
            <person name="Zhou W."/>
            <person name="Yu Q."/>
            <person name="An N."/>
            <person name="Chen Y."/>
            <person name="Cai Q."/>
            <person name="Wang B."/>
            <person name="Liu B."/>
            <person name="Min J."/>
            <person name="Huang Y."/>
            <person name="Wu H."/>
            <person name="Li Z."/>
            <person name="Zhang Y."/>
            <person name="Yin Y."/>
            <person name="Song W."/>
            <person name="Jiang J."/>
            <person name="Jackson S.A."/>
            <person name="Wing R.A."/>
            <person name="Wang J."/>
            <person name="Chen M."/>
        </authorList>
    </citation>
    <scope>NUCLEOTIDE SEQUENCE [LARGE SCALE GENOMIC DNA]</scope>
    <source>
        <strain evidence="2">cv. IRGC 101232</strain>
    </source>
</reference>
<keyword evidence="1" id="KW-1133">Transmembrane helix</keyword>
<protein>
    <submittedName>
        <fullName evidence="2">Uncharacterized protein</fullName>
    </submittedName>
</protein>
<evidence type="ECO:0000313" key="3">
    <source>
        <dbReference type="Proteomes" id="UP000006038"/>
    </source>
</evidence>
<dbReference type="HOGENOM" id="CLU_2100695_0_0_1"/>
<evidence type="ECO:0000256" key="1">
    <source>
        <dbReference type="SAM" id="Phobius"/>
    </source>
</evidence>
<keyword evidence="1" id="KW-0472">Membrane</keyword>
<keyword evidence="1" id="KW-0812">Transmembrane</keyword>
<dbReference type="AlphaFoldDB" id="J3MW37"/>
<feature type="transmembrane region" description="Helical" evidence="1">
    <location>
        <begin position="80"/>
        <end position="101"/>
    </location>
</feature>
<dbReference type="Gramene" id="OB09G12160.1">
    <property type="protein sequence ID" value="OB09G12160.1"/>
    <property type="gene ID" value="OB09G12160"/>
</dbReference>
<feature type="transmembrane region" description="Helical" evidence="1">
    <location>
        <begin position="49"/>
        <end position="68"/>
    </location>
</feature>
<evidence type="ECO:0000313" key="2">
    <source>
        <dbReference type="EnsemblPlants" id="OB09G12160.1"/>
    </source>
</evidence>
<name>J3MW37_ORYBR</name>
<reference evidence="2" key="2">
    <citation type="submission" date="2013-04" db="UniProtKB">
        <authorList>
            <consortium name="EnsemblPlants"/>
        </authorList>
    </citation>
    <scope>IDENTIFICATION</scope>
</reference>
<dbReference type="EnsemblPlants" id="OB09G12160.1">
    <property type="protein sequence ID" value="OB09G12160.1"/>
    <property type="gene ID" value="OB09G12160"/>
</dbReference>
<proteinExistence type="predicted"/>
<dbReference type="Proteomes" id="UP000006038">
    <property type="component" value="Chromosome 9"/>
</dbReference>